<reference evidence="1 2" key="1">
    <citation type="journal article" date="2016" name="Mol. Biol. Evol.">
        <title>Comparative Genomics of Early-Diverging Mushroom-Forming Fungi Provides Insights into the Origins of Lignocellulose Decay Capabilities.</title>
        <authorList>
            <person name="Nagy L.G."/>
            <person name="Riley R."/>
            <person name="Tritt A."/>
            <person name="Adam C."/>
            <person name="Daum C."/>
            <person name="Floudas D."/>
            <person name="Sun H."/>
            <person name="Yadav J.S."/>
            <person name="Pangilinan J."/>
            <person name="Larsson K.H."/>
            <person name="Matsuura K."/>
            <person name="Barry K."/>
            <person name="Labutti K."/>
            <person name="Kuo R."/>
            <person name="Ohm R.A."/>
            <person name="Bhattacharya S.S."/>
            <person name="Shirouzu T."/>
            <person name="Yoshinaga Y."/>
            <person name="Martin F.M."/>
            <person name="Grigoriev I.V."/>
            <person name="Hibbett D.S."/>
        </authorList>
    </citation>
    <scope>NUCLEOTIDE SEQUENCE [LARGE SCALE GENOMIC DNA]</scope>
    <source>
        <strain evidence="1 2">HHB12029</strain>
    </source>
</reference>
<dbReference type="EMBL" id="KV426360">
    <property type="protein sequence ID" value="KZV81872.1"/>
    <property type="molecule type" value="Genomic_DNA"/>
</dbReference>
<evidence type="ECO:0000313" key="2">
    <source>
        <dbReference type="Proteomes" id="UP000077266"/>
    </source>
</evidence>
<evidence type="ECO:0008006" key="3">
    <source>
        <dbReference type="Google" id="ProtNLM"/>
    </source>
</evidence>
<evidence type="ECO:0000313" key="1">
    <source>
        <dbReference type="EMBL" id="KZV81872.1"/>
    </source>
</evidence>
<name>A0A165C5S2_EXIGL</name>
<keyword evidence="2" id="KW-1185">Reference proteome</keyword>
<proteinExistence type="predicted"/>
<dbReference type="InParanoid" id="A0A165C5S2"/>
<protein>
    <recommendedName>
        <fullName evidence="3">F-box domain-containing protein</fullName>
    </recommendedName>
</protein>
<dbReference type="Proteomes" id="UP000077266">
    <property type="component" value="Unassembled WGS sequence"/>
</dbReference>
<dbReference type="OrthoDB" id="3145912at2759"/>
<sequence>MFDNLPVELVREVVEHAAAADRHDACALALVSRAVHAWTLPVLLSRVSLRTVAQAARFIALLHARADAESYFRHTRALRVACPLSLGWFRGAEHALEYNVEDATTGEKSLYLTIDSIETLARVFPTLQHFAAPRLLLDALAPFASFCPRALGVDSMTGAAFWAPTLRASVVRLHIDLAQGSHKPQTEYDFARFPALTHLEMTLPTTKVSLKAISSIIAAARKAKLASVTVHVPRKEHFEVVDKTVKALKVPRISVVRGNATVDAY</sequence>
<gene>
    <name evidence="1" type="ORF">EXIGLDRAFT_779206</name>
</gene>
<organism evidence="1 2">
    <name type="scientific">Exidia glandulosa HHB12029</name>
    <dbReference type="NCBI Taxonomy" id="1314781"/>
    <lineage>
        <taxon>Eukaryota</taxon>
        <taxon>Fungi</taxon>
        <taxon>Dikarya</taxon>
        <taxon>Basidiomycota</taxon>
        <taxon>Agaricomycotina</taxon>
        <taxon>Agaricomycetes</taxon>
        <taxon>Auriculariales</taxon>
        <taxon>Exidiaceae</taxon>
        <taxon>Exidia</taxon>
    </lineage>
</organism>
<dbReference type="AlphaFoldDB" id="A0A165C5S2"/>
<accession>A0A165C5S2</accession>